<dbReference type="OrthoDB" id="9764248at2"/>
<dbReference type="InterPro" id="IPR001128">
    <property type="entry name" value="Cyt_P450"/>
</dbReference>
<dbReference type="GO" id="GO:0016705">
    <property type="term" value="F:oxidoreductase activity, acting on paired donors, with incorporation or reduction of molecular oxygen"/>
    <property type="evidence" value="ECO:0007669"/>
    <property type="project" value="InterPro"/>
</dbReference>
<evidence type="ECO:0000256" key="4">
    <source>
        <dbReference type="ARBA" id="ARBA00023002"/>
    </source>
</evidence>
<dbReference type="PRINTS" id="PR00463">
    <property type="entry name" value="EP450I"/>
</dbReference>
<evidence type="ECO:0000256" key="1">
    <source>
        <dbReference type="ARBA" id="ARBA00010617"/>
    </source>
</evidence>
<evidence type="ECO:0000256" key="2">
    <source>
        <dbReference type="ARBA" id="ARBA00022617"/>
    </source>
</evidence>
<accession>A0A1C5HII1</accession>
<evidence type="ECO:0000256" key="8">
    <source>
        <dbReference type="RuleBase" id="RU000461"/>
    </source>
</evidence>
<keyword evidence="3 7" id="KW-0479">Metal-binding</keyword>
<reference evidence="10" key="1">
    <citation type="submission" date="2016-06" db="EMBL/GenBank/DDBJ databases">
        <authorList>
            <person name="Varghese N."/>
            <person name="Submissions Spin"/>
        </authorList>
    </citation>
    <scope>NUCLEOTIDE SEQUENCE [LARGE SCALE GENOMIC DNA]</scope>
    <source>
        <strain evidence="10">DSM 45161</strain>
    </source>
</reference>
<dbReference type="AlphaFoldDB" id="A0A1C5HII1"/>
<evidence type="ECO:0000313" key="10">
    <source>
        <dbReference type="Proteomes" id="UP000198215"/>
    </source>
</evidence>
<feature type="binding site" description="axial binding residue" evidence="7">
    <location>
        <position position="404"/>
    </location>
    <ligand>
        <name>heme</name>
        <dbReference type="ChEBI" id="CHEBI:30413"/>
    </ligand>
    <ligandPart>
        <name>Fe</name>
        <dbReference type="ChEBI" id="CHEBI:18248"/>
    </ligandPart>
</feature>
<protein>
    <submittedName>
        <fullName evidence="9">Cytochrome P450</fullName>
    </submittedName>
</protein>
<dbReference type="EMBL" id="LT607753">
    <property type="protein sequence ID" value="SCG45341.1"/>
    <property type="molecule type" value="Genomic_DNA"/>
</dbReference>
<sequence length="462" mass="51166">MADSTAPTPTLRPPYVASLRRTLPGLLRDPLGTLVALADGAPEQVVRLNLGTIRPYLVAEPAHVQHVLRDNAANYTRAGDSMMWKSVRKMTGDGILGEGPSWEASRRRLQPHFTAKRIDAVVDDLSRAISEAVDELAAPARDGAPVDAAKEISRIICQAVIRVFFGDKISVADGVRVVAEGDVVATSLRYRLLTPFLPDAVPMPGDRAFRRAVRNIDDILLPLVRAERAGGDGGDDILATLARARDAHGNKLDEQQVRDDLVSIFATTTETTYVVLTWLFPLLEQLPDVAARLYEEIDRVVGPGEVISRDQLGQLRYTRMVLDELVRAYPSGWLVPRTAVADDVIGGTRIAAGATIILSPYVTQRLARFWDRPEVFDPERFAPERPRRAHRYAYYPFGGGAHQCIGQYLFQLEAPLIVATLFSRFRYRLCEPGMPHPQLAASLRPRERVPLMLTPHRQPALA</sequence>
<dbReference type="PANTHER" id="PTHR24291:SF50">
    <property type="entry name" value="BIFUNCTIONAL ALBAFLAVENONE MONOOXYGENASE_TERPENE SYNTHASE"/>
    <property type="match status" value="1"/>
</dbReference>
<comment type="cofactor">
    <cofactor evidence="7">
        <name>heme</name>
        <dbReference type="ChEBI" id="CHEBI:30413"/>
    </cofactor>
</comment>
<evidence type="ECO:0000256" key="7">
    <source>
        <dbReference type="PIRSR" id="PIRSR602401-1"/>
    </source>
</evidence>
<evidence type="ECO:0000256" key="3">
    <source>
        <dbReference type="ARBA" id="ARBA00022723"/>
    </source>
</evidence>
<keyword evidence="10" id="KW-1185">Reference proteome</keyword>
<dbReference type="InterPro" id="IPR017972">
    <property type="entry name" value="Cyt_P450_CS"/>
</dbReference>
<comment type="similarity">
    <text evidence="1 8">Belongs to the cytochrome P450 family.</text>
</comment>
<gene>
    <name evidence="9" type="ORF">GA0070614_1312</name>
</gene>
<dbReference type="InterPro" id="IPR050196">
    <property type="entry name" value="Cytochrome_P450_Monoox"/>
</dbReference>
<dbReference type="Pfam" id="PF00067">
    <property type="entry name" value="p450"/>
    <property type="match status" value="1"/>
</dbReference>
<dbReference type="InterPro" id="IPR002401">
    <property type="entry name" value="Cyt_P450_E_grp-I"/>
</dbReference>
<keyword evidence="2 7" id="KW-0349">Heme</keyword>
<keyword evidence="4 8" id="KW-0560">Oxidoreductase</keyword>
<dbReference type="GO" id="GO:0004497">
    <property type="term" value="F:monooxygenase activity"/>
    <property type="evidence" value="ECO:0007669"/>
    <property type="project" value="UniProtKB-KW"/>
</dbReference>
<dbReference type="SUPFAM" id="SSF48264">
    <property type="entry name" value="Cytochrome P450"/>
    <property type="match status" value="1"/>
</dbReference>
<dbReference type="GO" id="GO:0005506">
    <property type="term" value="F:iron ion binding"/>
    <property type="evidence" value="ECO:0007669"/>
    <property type="project" value="InterPro"/>
</dbReference>
<organism evidence="9 10">
    <name type="scientific">Micromonospora coxensis</name>
    <dbReference type="NCBI Taxonomy" id="356852"/>
    <lineage>
        <taxon>Bacteria</taxon>
        <taxon>Bacillati</taxon>
        <taxon>Actinomycetota</taxon>
        <taxon>Actinomycetes</taxon>
        <taxon>Micromonosporales</taxon>
        <taxon>Micromonosporaceae</taxon>
        <taxon>Micromonospora</taxon>
    </lineage>
</organism>
<keyword evidence="6 8" id="KW-0503">Monooxygenase</keyword>
<dbReference type="RefSeq" id="WP_088975099.1">
    <property type="nucleotide sequence ID" value="NZ_LT607753.1"/>
</dbReference>
<dbReference type="PANTHER" id="PTHR24291">
    <property type="entry name" value="CYTOCHROME P450 FAMILY 4"/>
    <property type="match status" value="1"/>
</dbReference>
<keyword evidence="5 7" id="KW-0408">Iron</keyword>
<dbReference type="GO" id="GO:0020037">
    <property type="term" value="F:heme binding"/>
    <property type="evidence" value="ECO:0007669"/>
    <property type="project" value="InterPro"/>
</dbReference>
<dbReference type="Gene3D" id="1.10.630.10">
    <property type="entry name" value="Cytochrome P450"/>
    <property type="match status" value="1"/>
</dbReference>
<evidence type="ECO:0000256" key="6">
    <source>
        <dbReference type="ARBA" id="ARBA00023033"/>
    </source>
</evidence>
<name>A0A1C5HII1_9ACTN</name>
<dbReference type="Proteomes" id="UP000198215">
    <property type="component" value="Chromosome I"/>
</dbReference>
<dbReference type="InterPro" id="IPR036396">
    <property type="entry name" value="Cyt_P450_sf"/>
</dbReference>
<evidence type="ECO:0000313" key="9">
    <source>
        <dbReference type="EMBL" id="SCG45341.1"/>
    </source>
</evidence>
<proteinExistence type="inferred from homology"/>
<evidence type="ECO:0000256" key="5">
    <source>
        <dbReference type="ARBA" id="ARBA00023004"/>
    </source>
</evidence>
<dbReference type="PROSITE" id="PS00086">
    <property type="entry name" value="CYTOCHROME_P450"/>
    <property type="match status" value="1"/>
</dbReference>